<gene>
    <name evidence="3" type="ORF">NESM_000834000</name>
</gene>
<evidence type="ECO:0000256" key="2">
    <source>
        <dbReference type="SAM" id="MobiDB-lite"/>
    </source>
</evidence>
<feature type="compositionally biased region" description="Polar residues" evidence="2">
    <location>
        <begin position="294"/>
        <end position="304"/>
    </location>
</feature>
<reference evidence="3 4" key="1">
    <citation type="journal article" date="2021" name="MBio">
        <title>A New Model Trypanosomatid, Novymonas esmeraldas: Genomic Perception of Its 'Candidatus Pandoraea novymonadis' Endosymbiont.</title>
        <authorList>
            <person name="Zakharova A."/>
            <person name="Saura A."/>
            <person name="Butenko A."/>
            <person name="Podesvova L."/>
            <person name="Warmusova S."/>
            <person name="Kostygov A.Y."/>
            <person name="Nenarokova A."/>
            <person name="Lukes J."/>
            <person name="Opperdoes F.R."/>
            <person name="Yurchenko V."/>
        </authorList>
    </citation>
    <scope>NUCLEOTIDE SEQUENCE [LARGE SCALE GENOMIC DNA]</scope>
    <source>
        <strain evidence="3 4">E262AT.01</strain>
    </source>
</reference>
<dbReference type="Gene3D" id="4.10.1230.10">
    <property type="entry name" value="Ecotin, trypsin inhibitor"/>
    <property type="match status" value="1"/>
</dbReference>
<feature type="compositionally biased region" description="Polar residues" evidence="2">
    <location>
        <begin position="264"/>
        <end position="277"/>
    </location>
</feature>
<dbReference type="Proteomes" id="UP001430356">
    <property type="component" value="Unassembled WGS sequence"/>
</dbReference>
<dbReference type="InterPro" id="IPR027438">
    <property type="entry name" value="Ecotin_C"/>
</dbReference>
<feature type="compositionally biased region" description="Basic and acidic residues" evidence="2">
    <location>
        <begin position="315"/>
        <end position="330"/>
    </location>
</feature>
<feature type="compositionally biased region" description="Basic and acidic residues" evidence="2">
    <location>
        <begin position="185"/>
        <end position="196"/>
    </location>
</feature>
<dbReference type="GO" id="GO:0004867">
    <property type="term" value="F:serine-type endopeptidase inhibitor activity"/>
    <property type="evidence" value="ECO:0007669"/>
    <property type="project" value="InterPro"/>
</dbReference>
<evidence type="ECO:0000313" key="3">
    <source>
        <dbReference type="EMBL" id="KAK7198701.1"/>
    </source>
</evidence>
<feature type="region of interest" description="Disordered" evidence="2">
    <location>
        <begin position="180"/>
        <end position="369"/>
    </location>
</feature>
<dbReference type="AlphaFoldDB" id="A0AAW0F002"/>
<evidence type="ECO:0000256" key="1">
    <source>
        <dbReference type="ARBA" id="ARBA00010558"/>
    </source>
</evidence>
<organism evidence="3 4">
    <name type="scientific">Novymonas esmeraldas</name>
    <dbReference type="NCBI Taxonomy" id="1808958"/>
    <lineage>
        <taxon>Eukaryota</taxon>
        <taxon>Discoba</taxon>
        <taxon>Euglenozoa</taxon>
        <taxon>Kinetoplastea</taxon>
        <taxon>Metakinetoplastina</taxon>
        <taxon>Trypanosomatida</taxon>
        <taxon>Trypanosomatidae</taxon>
        <taxon>Novymonas</taxon>
    </lineage>
</organism>
<feature type="compositionally biased region" description="Basic and acidic residues" evidence="2">
    <location>
        <begin position="242"/>
        <end position="253"/>
    </location>
</feature>
<dbReference type="InterPro" id="IPR005658">
    <property type="entry name" value="Prot_inh_ecotin"/>
</dbReference>
<dbReference type="SUPFAM" id="SSF49772">
    <property type="entry name" value="Ecotin, trypsin inhibitor"/>
    <property type="match status" value="1"/>
</dbReference>
<dbReference type="PANTHER" id="PTHR35890:SF3">
    <property type="entry name" value="ECOTIN"/>
    <property type="match status" value="1"/>
</dbReference>
<dbReference type="EMBL" id="JAECZO010000168">
    <property type="protein sequence ID" value="KAK7198701.1"/>
    <property type="molecule type" value="Genomic_DNA"/>
</dbReference>
<keyword evidence="4" id="KW-1185">Reference proteome</keyword>
<proteinExistence type="inferred from homology"/>
<dbReference type="InterPro" id="IPR036198">
    <property type="entry name" value="Ecotin_sf"/>
</dbReference>
<protein>
    <submittedName>
        <fullName evidence="3">Ecotin</fullName>
    </submittedName>
</protein>
<dbReference type="Pfam" id="PF03974">
    <property type="entry name" value="Ecotin"/>
    <property type="match status" value="1"/>
</dbReference>
<dbReference type="PANTHER" id="PTHR35890">
    <property type="match status" value="1"/>
</dbReference>
<comment type="caution">
    <text evidence="3">The sequence shown here is derived from an EMBL/GenBank/DDBJ whole genome shotgun (WGS) entry which is preliminary data.</text>
</comment>
<accession>A0AAW0F002</accession>
<dbReference type="Gene3D" id="2.60.40.550">
    <property type="entry name" value="Ecotin"/>
    <property type="match status" value="1"/>
</dbReference>
<comment type="similarity">
    <text evidence="1">Belongs to the protease inhibitor I11 (ecotin) family.</text>
</comment>
<feature type="region of interest" description="Disordered" evidence="2">
    <location>
        <begin position="137"/>
        <end position="166"/>
    </location>
</feature>
<name>A0AAW0F002_9TRYP</name>
<feature type="compositionally biased region" description="Basic and acidic residues" evidence="2">
    <location>
        <begin position="153"/>
        <end position="165"/>
    </location>
</feature>
<evidence type="ECO:0000313" key="4">
    <source>
        <dbReference type="Proteomes" id="UP001430356"/>
    </source>
</evidence>
<sequence>MPKLEDYHAPYPAPAPGQERKVIYLPPHDAAAEQQHLRVQLIPGRHEDCEDGRLYQLTGTVVEETVQGWGYSYYVVTMGDVYVAHRHTPSDPENATTFVALHESPILPYNSKLPIVVYVPEGAEVRYRIWSDGTAPAPVEQHHEQQPHASRAALEHEYPEEHEQPRGGAIAAEYTAEPTEAPRLSAHEDHRHEREAPALAQESYAQDATDAPALRSAEAEQPHAQPAMVQSETYPEDNAGAPREHVQTSERRRSSSRPRKHSADPSSPNRTHLSSTEKSPKANAKSEQPRRSLETSAVSDTAGSTKKHRSGSGAGRKESGAGEDGYDQKAKNFWNRARSDSTPKRAPSASPKKANGTGGASKPDPWAEM</sequence>